<evidence type="ECO:0000313" key="1">
    <source>
        <dbReference type="EMBL" id="RNA19236.1"/>
    </source>
</evidence>
<reference evidence="1 2" key="1">
    <citation type="journal article" date="2018" name="Sci. Rep.">
        <title>Genomic signatures of local adaptation to the degree of environmental predictability in rotifers.</title>
        <authorList>
            <person name="Franch-Gras L."/>
            <person name="Hahn C."/>
            <person name="Garcia-Roger E.M."/>
            <person name="Carmona M.J."/>
            <person name="Serra M."/>
            <person name="Gomez A."/>
        </authorList>
    </citation>
    <scope>NUCLEOTIDE SEQUENCE [LARGE SCALE GENOMIC DNA]</scope>
    <source>
        <strain evidence="1">HYR1</strain>
    </source>
</reference>
<accession>A0A3M7R6R9</accession>
<sequence length="121" mass="13418">MEANSVILNGSCTLPGQLSMDNHICLIGGQIFYFIVHTYMIVHGQLSGKEIGAKKELLLILSYLASKSCKKILNLHTVGISKTKCPLRSRPKIEPTAAPNRTNRIVPNRTEPLSKFIFLII</sequence>
<dbReference type="Proteomes" id="UP000276133">
    <property type="component" value="Unassembled WGS sequence"/>
</dbReference>
<gene>
    <name evidence="1" type="ORF">BpHYR1_008829</name>
</gene>
<comment type="caution">
    <text evidence="1">The sequence shown here is derived from an EMBL/GenBank/DDBJ whole genome shotgun (WGS) entry which is preliminary data.</text>
</comment>
<dbReference type="EMBL" id="REGN01004084">
    <property type="protein sequence ID" value="RNA19236.1"/>
    <property type="molecule type" value="Genomic_DNA"/>
</dbReference>
<protein>
    <submittedName>
        <fullName evidence="1">Uncharacterized protein</fullName>
    </submittedName>
</protein>
<organism evidence="1 2">
    <name type="scientific">Brachionus plicatilis</name>
    <name type="common">Marine rotifer</name>
    <name type="synonym">Brachionus muelleri</name>
    <dbReference type="NCBI Taxonomy" id="10195"/>
    <lineage>
        <taxon>Eukaryota</taxon>
        <taxon>Metazoa</taxon>
        <taxon>Spiralia</taxon>
        <taxon>Gnathifera</taxon>
        <taxon>Rotifera</taxon>
        <taxon>Eurotatoria</taxon>
        <taxon>Monogononta</taxon>
        <taxon>Pseudotrocha</taxon>
        <taxon>Ploima</taxon>
        <taxon>Brachionidae</taxon>
        <taxon>Brachionus</taxon>
    </lineage>
</organism>
<name>A0A3M7R6R9_BRAPC</name>
<proteinExistence type="predicted"/>
<keyword evidence="2" id="KW-1185">Reference proteome</keyword>
<dbReference type="AlphaFoldDB" id="A0A3M7R6R9"/>
<evidence type="ECO:0000313" key="2">
    <source>
        <dbReference type="Proteomes" id="UP000276133"/>
    </source>
</evidence>